<dbReference type="EMBL" id="QTJR01000008">
    <property type="protein sequence ID" value="RDY66555.1"/>
    <property type="molecule type" value="Genomic_DNA"/>
</dbReference>
<accession>A0A3D8VBA1</accession>
<reference evidence="1 2" key="1">
    <citation type="submission" date="2018-08" db="EMBL/GenBank/DDBJ databases">
        <title>Lysobacter soli KCTC 22011, whole genome shotgun sequence.</title>
        <authorList>
            <person name="Zhang X."/>
            <person name="Feng G."/>
            <person name="Zhu H."/>
        </authorList>
    </citation>
    <scope>NUCLEOTIDE SEQUENCE [LARGE SCALE GENOMIC DNA]</scope>
    <source>
        <strain evidence="1 2">KCTC 22011</strain>
    </source>
</reference>
<dbReference type="Proteomes" id="UP000256829">
    <property type="component" value="Unassembled WGS sequence"/>
</dbReference>
<organism evidence="1 2">
    <name type="scientific">Lysobacter soli</name>
    <dbReference type="NCBI Taxonomy" id="453783"/>
    <lineage>
        <taxon>Bacteria</taxon>
        <taxon>Pseudomonadati</taxon>
        <taxon>Pseudomonadota</taxon>
        <taxon>Gammaproteobacteria</taxon>
        <taxon>Lysobacterales</taxon>
        <taxon>Lysobacteraceae</taxon>
        <taxon>Lysobacter</taxon>
    </lineage>
</organism>
<evidence type="ECO:0000313" key="1">
    <source>
        <dbReference type="EMBL" id="RDY66555.1"/>
    </source>
</evidence>
<proteinExistence type="predicted"/>
<gene>
    <name evidence="1" type="ORF">DX912_12455</name>
</gene>
<evidence type="ECO:0000313" key="2">
    <source>
        <dbReference type="Proteomes" id="UP000256829"/>
    </source>
</evidence>
<dbReference type="InterPro" id="IPR025234">
    <property type="entry name" value="YjzH-like"/>
</dbReference>
<dbReference type="Pfam" id="PF13783">
    <property type="entry name" value="DUF4177"/>
    <property type="match status" value="1"/>
</dbReference>
<comment type="caution">
    <text evidence="1">The sequence shown here is derived from an EMBL/GenBank/DDBJ whole genome shotgun (WGS) entry which is preliminary data.</text>
</comment>
<name>A0A3D8VBA1_9GAMM</name>
<sequence>MDVNQWTYHVLEIVPRMLGPAVSERLQEELNRLGEDGWELVSVMPVTPFDHLRAVLKRPA</sequence>
<protein>
    <submittedName>
        <fullName evidence="1">DUF4177 domain-containing protein</fullName>
    </submittedName>
</protein>
<keyword evidence="2" id="KW-1185">Reference proteome</keyword>
<dbReference type="AlphaFoldDB" id="A0A3D8VBA1"/>